<dbReference type="AlphaFoldDB" id="A0AAV9J9K3"/>
<feature type="compositionally biased region" description="Low complexity" evidence="2">
    <location>
        <begin position="43"/>
        <end position="63"/>
    </location>
</feature>
<proteinExistence type="predicted"/>
<dbReference type="Pfam" id="PF03101">
    <property type="entry name" value="FAR1"/>
    <property type="match status" value="1"/>
</dbReference>
<dbReference type="InterPro" id="IPR004330">
    <property type="entry name" value="FAR1_DNA_bnd_dom"/>
</dbReference>
<dbReference type="CDD" id="cd00067">
    <property type="entry name" value="GAL4"/>
    <property type="match status" value="1"/>
</dbReference>
<feature type="region of interest" description="Disordered" evidence="2">
    <location>
        <begin position="1"/>
        <end position="186"/>
    </location>
</feature>
<organism evidence="4 5">
    <name type="scientific">Oleoguttula mirabilis</name>
    <dbReference type="NCBI Taxonomy" id="1507867"/>
    <lineage>
        <taxon>Eukaryota</taxon>
        <taxon>Fungi</taxon>
        <taxon>Dikarya</taxon>
        <taxon>Ascomycota</taxon>
        <taxon>Pezizomycotina</taxon>
        <taxon>Dothideomycetes</taxon>
        <taxon>Dothideomycetidae</taxon>
        <taxon>Mycosphaerellales</taxon>
        <taxon>Teratosphaeriaceae</taxon>
        <taxon>Oleoguttula</taxon>
    </lineage>
</organism>
<comment type="caution">
    <text evidence="4">The sequence shown here is derived from an EMBL/GenBank/DDBJ whole genome shotgun (WGS) entry which is preliminary data.</text>
</comment>
<dbReference type="EMBL" id="JAVFHQ010000051">
    <property type="protein sequence ID" value="KAK4541560.1"/>
    <property type="molecule type" value="Genomic_DNA"/>
</dbReference>
<feature type="compositionally biased region" description="Polar residues" evidence="2">
    <location>
        <begin position="105"/>
        <end position="115"/>
    </location>
</feature>
<dbReference type="PROSITE" id="PS50048">
    <property type="entry name" value="ZN2_CY6_FUNGAL_2"/>
    <property type="match status" value="1"/>
</dbReference>
<feature type="compositionally biased region" description="Acidic residues" evidence="2">
    <location>
        <begin position="144"/>
        <end position="169"/>
    </location>
</feature>
<gene>
    <name evidence="4" type="ORF">LTR36_007857</name>
</gene>
<reference evidence="4 5" key="1">
    <citation type="submission" date="2021-11" db="EMBL/GenBank/DDBJ databases">
        <title>Black yeast isolated from Biological Soil Crust.</title>
        <authorList>
            <person name="Kurbessoian T."/>
        </authorList>
    </citation>
    <scope>NUCLEOTIDE SEQUENCE [LARGE SCALE GENOMIC DNA]</scope>
    <source>
        <strain evidence="4 5">CCFEE 5522</strain>
    </source>
</reference>
<evidence type="ECO:0000256" key="1">
    <source>
        <dbReference type="ARBA" id="ARBA00023242"/>
    </source>
</evidence>
<dbReference type="SMART" id="SM00066">
    <property type="entry name" value="GAL4"/>
    <property type="match status" value="1"/>
</dbReference>
<dbReference type="Pfam" id="PF00172">
    <property type="entry name" value="Zn_clus"/>
    <property type="match status" value="1"/>
</dbReference>
<keyword evidence="1" id="KW-0539">Nucleus</keyword>
<dbReference type="Proteomes" id="UP001324427">
    <property type="component" value="Unassembled WGS sequence"/>
</dbReference>
<dbReference type="GO" id="GO:0005634">
    <property type="term" value="C:nucleus"/>
    <property type="evidence" value="ECO:0007669"/>
    <property type="project" value="TreeGrafter"/>
</dbReference>
<dbReference type="SUPFAM" id="SSF57701">
    <property type="entry name" value="Zn2/Cys6 DNA-binding domain"/>
    <property type="match status" value="1"/>
</dbReference>
<evidence type="ECO:0000259" key="3">
    <source>
        <dbReference type="PROSITE" id="PS50048"/>
    </source>
</evidence>
<feature type="compositionally biased region" description="Basic and acidic residues" evidence="2">
    <location>
        <begin position="128"/>
        <end position="139"/>
    </location>
</feature>
<feature type="region of interest" description="Disordered" evidence="2">
    <location>
        <begin position="410"/>
        <end position="444"/>
    </location>
</feature>
<dbReference type="GO" id="GO:0008270">
    <property type="term" value="F:zinc ion binding"/>
    <property type="evidence" value="ECO:0007669"/>
    <property type="project" value="InterPro"/>
</dbReference>
<evidence type="ECO:0000313" key="5">
    <source>
        <dbReference type="Proteomes" id="UP001324427"/>
    </source>
</evidence>
<protein>
    <recommendedName>
        <fullName evidence="3">Zn(2)-C6 fungal-type domain-containing protein</fullName>
    </recommendedName>
</protein>
<dbReference type="PANTHER" id="PTHR23107:SF0">
    <property type="entry name" value="IP09280P"/>
    <property type="match status" value="1"/>
</dbReference>
<name>A0AAV9J9K3_9PEZI</name>
<dbReference type="PROSITE" id="PS00463">
    <property type="entry name" value="ZN2_CY6_FUNGAL_1"/>
    <property type="match status" value="1"/>
</dbReference>
<dbReference type="GO" id="GO:0000981">
    <property type="term" value="F:DNA-binding transcription factor activity, RNA polymerase II-specific"/>
    <property type="evidence" value="ECO:0007669"/>
    <property type="project" value="InterPro"/>
</dbReference>
<dbReference type="GO" id="GO:0003713">
    <property type="term" value="F:transcription coactivator activity"/>
    <property type="evidence" value="ECO:0007669"/>
    <property type="project" value="TreeGrafter"/>
</dbReference>
<evidence type="ECO:0000256" key="2">
    <source>
        <dbReference type="SAM" id="MobiDB-lite"/>
    </source>
</evidence>
<dbReference type="PANTHER" id="PTHR23107">
    <property type="entry name" value="SYNOVIAL SARCOMA ASSOCIATED SS18 PROTEIN"/>
    <property type="match status" value="1"/>
</dbReference>
<feature type="compositionally biased region" description="Pro residues" evidence="2">
    <location>
        <begin position="24"/>
        <end position="42"/>
    </location>
</feature>
<evidence type="ECO:0000313" key="4">
    <source>
        <dbReference type="EMBL" id="KAK4541560.1"/>
    </source>
</evidence>
<dbReference type="Gene3D" id="4.10.240.10">
    <property type="entry name" value="Zn(2)-C6 fungal-type DNA-binding domain"/>
    <property type="match status" value="1"/>
</dbReference>
<dbReference type="InterPro" id="IPR001138">
    <property type="entry name" value="Zn2Cys6_DnaBD"/>
</dbReference>
<feature type="compositionally biased region" description="Low complexity" evidence="2">
    <location>
        <begin position="422"/>
        <end position="442"/>
    </location>
</feature>
<accession>A0AAV9J9K3</accession>
<keyword evidence="5" id="KW-1185">Reference proteome</keyword>
<dbReference type="InterPro" id="IPR036864">
    <property type="entry name" value="Zn2-C6_fun-type_DNA-bd_sf"/>
</dbReference>
<dbReference type="GO" id="GO:0045944">
    <property type="term" value="P:positive regulation of transcription by RNA polymerase II"/>
    <property type="evidence" value="ECO:0007669"/>
    <property type="project" value="TreeGrafter"/>
</dbReference>
<feature type="compositionally biased region" description="Pro residues" evidence="2">
    <location>
        <begin position="73"/>
        <end position="92"/>
    </location>
</feature>
<feature type="domain" description="Zn(2)-C6 fungal-type" evidence="3">
    <location>
        <begin position="376"/>
        <end position="406"/>
    </location>
</feature>
<sequence length="753" mass="83197">MNQQAGAYPQYPPPPPLQVTYAYPPNPYPAPHPSPYAYPAPPQQQQQHPLQQQQQQQQQAQPPYFRPFTQPDVLPPQPQAPQPQPTPTPRPRPQQQRRQPAHASGSRQNAASQPANAEGVHASPDLEDQLRDALQRDNQTDNEQIGDDDDDNDDDGDNGEGEGEGDENEPVFNLPPPPEGNYPGEQELESSIHAWSLEHGYEVVRRASKKNSGGVIYKRYYHCSKHGKLANTGKLTANSRVRTRRKSNRMGCPMSLAAVSVDPHNPAGEWQIRHRKTHHNHGPLDALACAGHRRRARMGGVEKAVDGLFAIGTKTVQVLQFLQKTNPDGLFTRTDVANMKLKWKKYGTCVHMAGQYSKNPQATPGADGERTSVTSACTKCRDKKTKCDSVRPGCGSCVLNSWDCEYDPDPDVVLPNEQSSGTPADDNTATANNTQQPTPQTTGRGRHLTALAANRAEAEQILADLQKFQQVHIKPKRLELNSSSVEILAHSSCGNCDSYKSVPTLATASDWQPFADAFLEASLKENTHSTLMGEKTEPVRPVAGAEGQEVEVEEWNEYIKQLAIFTRRNSALTGVLWGALAPSFRTRIQGFRRAAEAWRALEEMCCPRGSDQAWRLYNDLHSTTLASCGGDLQDYIARLEAAWQKFGRLRMSQQYPHDRLGRHRNSESLHQVSAAQQQHAYAHAVPAGSGQDVVGEEAVCFLFLRGLGPEWQKWVETLCATSNVGGFGTGFKMGFREVSRRAGEFAEAGRRGG</sequence>